<dbReference type="AlphaFoldDB" id="A0A1H7STF5"/>
<feature type="transmembrane region" description="Helical" evidence="1">
    <location>
        <begin position="242"/>
        <end position="263"/>
    </location>
</feature>
<evidence type="ECO:0000256" key="1">
    <source>
        <dbReference type="SAM" id="Phobius"/>
    </source>
</evidence>
<keyword evidence="1" id="KW-0472">Membrane</keyword>
<evidence type="ECO:0000313" key="2">
    <source>
        <dbReference type="EMBL" id="SEL74797.1"/>
    </source>
</evidence>
<feature type="transmembrane region" description="Helical" evidence="1">
    <location>
        <begin position="49"/>
        <end position="70"/>
    </location>
</feature>
<reference evidence="3" key="1">
    <citation type="submission" date="2016-10" db="EMBL/GenBank/DDBJ databases">
        <authorList>
            <person name="Varghese N."/>
        </authorList>
    </citation>
    <scope>NUCLEOTIDE SEQUENCE [LARGE SCALE GENOMIC DNA]</scope>
    <source>
        <strain evidence="3">DSM 45096 / BCRC 16803 / CGMCC 4.1857 / CIP 109030 / JCM 12277 / KCTC 19219 / NBRC 100920 / 33214</strain>
    </source>
</reference>
<proteinExistence type="predicted"/>
<keyword evidence="1" id="KW-0812">Transmembrane</keyword>
<keyword evidence="1" id="KW-1133">Transmembrane helix</keyword>
<evidence type="ECO:0008006" key="4">
    <source>
        <dbReference type="Google" id="ProtNLM"/>
    </source>
</evidence>
<protein>
    <recommendedName>
        <fullName evidence="4">PH domain-containing protein</fullName>
    </recommendedName>
</protein>
<keyword evidence="3" id="KW-1185">Reference proteome</keyword>
<feature type="transmembrane region" description="Helical" evidence="1">
    <location>
        <begin position="25"/>
        <end position="43"/>
    </location>
</feature>
<name>A0A1H7STF5_STRJI</name>
<organism evidence="2 3">
    <name type="scientific">Streptacidiphilus jiangxiensis</name>
    <dbReference type="NCBI Taxonomy" id="235985"/>
    <lineage>
        <taxon>Bacteria</taxon>
        <taxon>Bacillati</taxon>
        <taxon>Actinomycetota</taxon>
        <taxon>Actinomycetes</taxon>
        <taxon>Kitasatosporales</taxon>
        <taxon>Streptomycetaceae</taxon>
        <taxon>Streptacidiphilus</taxon>
    </lineage>
</organism>
<accession>A0A1H7STF5</accession>
<sequence length="308" mass="34361">MFEGLQSCGVEELWFREGAASRRLLWWRFSPALALIAYRLLTVRRVDTAFWIGVALLVPAGASVVTKWTAWTRVGQEGIRIRWYLGRGRLIPWSQVRSVYLNEYRAFPGVKSVRVLRTNGRRPMLPTLVTNASSATPELLAQFAHVTAWWELCTPESSRLASPPRRRYRFRRSGTWQAAATLVMVIPLVGTCAQLSDDLGKGQGWVGYDIGQLVPAVFLFLLLAFWTGSLVRAWLLERTVRFRWWVPLLALSMLPIAQVGSRVSGADAQVHLTDYVPSALTFAAGLAVTALIGVLRDRRATVVPGAAV</sequence>
<evidence type="ECO:0000313" key="3">
    <source>
        <dbReference type="Proteomes" id="UP000183015"/>
    </source>
</evidence>
<feature type="transmembrane region" description="Helical" evidence="1">
    <location>
        <begin position="175"/>
        <end position="196"/>
    </location>
</feature>
<dbReference type="EMBL" id="FOAZ01000012">
    <property type="protein sequence ID" value="SEL74797.1"/>
    <property type="molecule type" value="Genomic_DNA"/>
</dbReference>
<dbReference type="Proteomes" id="UP000183015">
    <property type="component" value="Unassembled WGS sequence"/>
</dbReference>
<feature type="transmembrane region" description="Helical" evidence="1">
    <location>
        <begin position="275"/>
        <end position="295"/>
    </location>
</feature>
<gene>
    <name evidence="2" type="ORF">SAMN05414137_112159</name>
</gene>
<feature type="transmembrane region" description="Helical" evidence="1">
    <location>
        <begin position="216"/>
        <end position="235"/>
    </location>
</feature>